<dbReference type="EMBL" id="JBHGVX010000001">
    <property type="protein sequence ID" value="KAL1800176.1"/>
    <property type="molecule type" value="Genomic_DNA"/>
</dbReference>
<keyword evidence="7" id="KW-0418">Kinase</keyword>
<evidence type="ECO:0000256" key="7">
    <source>
        <dbReference type="ARBA" id="ARBA00022777"/>
    </source>
</evidence>
<dbReference type="PANTHER" id="PTHR12755">
    <property type="entry name" value="CLEAVAGE/POLYADENYLATION FACTOR IA SUBUNIT CLP1P"/>
    <property type="match status" value="1"/>
</dbReference>
<evidence type="ECO:0000256" key="3">
    <source>
        <dbReference type="ARBA" id="ARBA00018706"/>
    </source>
</evidence>
<keyword evidence="12" id="KW-1185">Reference proteome</keyword>
<dbReference type="Gene3D" id="3.40.50.300">
    <property type="entry name" value="P-loop containing nucleotide triphosphate hydrolases"/>
    <property type="match status" value="1"/>
</dbReference>
<evidence type="ECO:0000256" key="4">
    <source>
        <dbReference type="ARBA" id="ARBA00019824"/>
    </source>
</evidence>
<evidence type="ECO:0000256" key="9">
    <source>
        <dbReference type="SAM" id="MobiDB-lite"/>
    </source>
</evidence>
<reference evidence="11 12" key="1">
    <citation type="submission" date="2024-09" db="EMBL/GenBank/DDBJ databases">
        <title>T2T genomes of carrot and Alternaria dauci and their utility for understanding host-pathogen interaction during carrot leaf blight disease.</title>
        <authorList>
            <person name="Liu W."/>
            <person name="Xu S."/>
            <person name="Ou C."/>
            <person name="Liu X."/>
            <person name="Zhuang F."/>
            <person name="Deng X.W."/>
        </authorList>
    </citation>
    <scope>NUCLEOTIDE SEQUENCE [LARGE SCALE GENOMIC DNA]</scope>
    <source>
        <strain evidence="11 12">A2016</strain>
    </source>
</reference>
<dbReference type="InterPro" id="IPR032319">
    <property type="entry name" value="CLP1_P"/>
</dbReference>
<feature type="region of interest" description="Disordered" evidence="9">
    <location>
        <begin position="50"/>
        <end position="74"/>
    </location>
</feature>
<evidence type="ECO:0000313" key="11">
    <source>
        <dbReference type="EMBL" id="KAL1800176.1"/>
    </source>
</evidence>
<evidence type="ECO:0000313" key="12">
    <source>
        <dbReference type="Proteomes" id="UP001578633"/>
    </source>
</evidence>
<dbReference type="InterPro" id="IPR027417">
    <property type="entry name" value="P-loop_NTPase"/>
</dbReference>
<dbReference type="GeneID" id="96080840"/>
<dbReference type="PANTHER" id="PTHR12755:SF3">
    <property type="entry name" value="POLYNUCLEOTIDE 5'-HYDROXYL-KINASE NOL9"/>
    <property type="match status" value="1"/>
</dbReference>
<evidence type="ECO:0000256" key="8">
    <source>
        <dbReference type="ARBA" id="ARBA00022840"/>
    </source>
</evidence>
<comment type="function">
    <text evidence="1">Polynucleotide 5'-kinase involved in rRNA processing.</text>
</comment>
<comment type="similarity">
    <text evidence="2">Belongs to the Clp1 family. NOL9/GRC3 subfamily.</text>
</comment>
<evidence type="ECO:0000256" key="1">
    <source>
        <dbReference type="ARBA" id="ARBA00003798"/>
    </source>
</evidence>
<proteinExistence type="inferred from homology"/>
<organism evidence="11 12">
    <name type="scientific">Alternaria dauci</name>
    <dbReference type="NCBI Taxonomy" id="48095"/>
    <lineage>
        <taxon>Eukaryota</taxon>
        <taxon>Fungi</taxon>
        <taxon>Dikarya</taxon>
        <taxon>Ascomycota</taxon>
        <taxon>Pezizomycotina</taxon>
        <taxon>Dothideomycetes</taxon>
        <taxon>Pleosporomycetidae</taxon>
        <taxon>Pleosporales</taxon>
        <taxon>Pleosporineae</taxon>
        <taxon>Pleosporaceae</taxon>
        <taxon>Alternaria</taxon>
        <taxon>Alternaria sect. Porri</taxon>
    </lineage>
</organism>
<dbReference type="InterPro" id="IPR045116">
    <property type="entry name" value="Clp1/Grc3"/>
</dbReference>
<keyword evidence="6" id="KW-0547">Nucleotide-binding</keyword>
<evidence type="ECO:0000259" key="10">
    <source>
        <dbReference type="Pfam" id="PF16575"/>
    </source>
</evidence>
<sequence length="657" mass="72699">MSGKRKRGEDANAAGFVGGKPLTAIAAARLRTEAAAKVVNTPKVTLEQIPVPASPLLQDGKSEQEEEEEEEQHVPVQRNLKLCNWRNEPQNILSDTDTELTINLNKHATITLIGCFDLLVLKGAVNINGANIGTVNRDGQKNQVHRVCVPATHPMSKIRGLDGTNHIRFKTCKTPASLAHISPVFDGIWNDRNDRSFRVVTNSDADALSRPLRPEMTPEDWLRAIEDCASNPSITAVTGLPSSGKSTFARRLVNRSLTGLGKTAASVPAVCWMDLDPQKQEYVPGGQVSLVVVRDLNLGPSFTHPSVIPDQREATRNEVIRAHPVPTNFANYADYYHSCVEDLFLAYRNLSSRDPSLPLVIDTPSFLYSSHFDLLNKLLARIKPHHVIHLSDTRAIDTETAARLHLLQTSASQYHGTVYEVTAQQPQSVPIRSENELSAMQMQSYFHLKSSSTSPGQPQVLSWTPDPLSQLVPWEFCYKETAEREQDVVAFAMYSEPVEPSSLLHALNGSIVQIIQSTSSAVPSSHGSLPRTRKFGIPYLPESERTGMVEPLDPRTTRLVCTALIRGFNPEKKVVEVLVPNTHEPLLYNLSPERTIFVGGCGDVPDWVFLEDAYAQGEATKTAKTIDDMPLWVEKEGLVDDMGYLSTIRRVRKFQTG</sequence>
<protein>
    <recommendedName>
        <fullName evidence="4">Polynucleotide 5'-hydroxyl-kinase GRC3</fullName>
    </recommendedName>
    <alternativeName>
        <fullName evidence="3">Polynucleotide 5'-hydroxyl-kinase grc3</fullName>
    </alternativeName>
</protein>
<keyword evidence="8" id="KW-0067">ATP-binding</keyword>
<dbReference type="SUPFAM" id="SSF52540">
    <property type="entry name" value="P-loop containing nucleoside triphosphate hydrolases"/>
    <property type="match status" value="1"/>
</dbReference>
<keyword evidence="5" id="KW-0808">Transferase</keyword>
<evidence type="ECO:0000256" key="2">
    <source>
        <dbReference type="ARBA" id="ARBA00011003"/>
    </source>
</evidence>
<dbReference type="RefSeq" id="XP_069310760.1">
    <property type="nucleotide sequence ID" value="XM_069447823.1"/>
</dbReference>
<dbReference type="Pfam" id="PF16575">
    <property type="entry name" value="CLP1_P"/>
    <property type="match status" value="1"/>
</dbReference>
<comment type="caution">
    <text evidence="11">The sequence shown here is derived from an EMBL/GenBank/DDBJ whole genome shotgun (WGS) entry which is preliminary data.</text>
</comment>
<name>A0ABR3UUQ5_9PLEO</name>
<accession>A0ABR3UUQ5</accession>
<evidence type="ECO:0000256" key="6">
    <source>
        <dbReference type="ARBA" id="ARBA00022741"/>
    </source>
</evidence>
<feature type="domain" description="Clp1 P-loop" evidence="10">
    <location>
        <begin position="242"/>
        <end position="427"/>
    </location>
</feature>
<evidence type="ECO:0000256" key="5">
    <source>
        <dbReference type="ARBA" id="ARBA00022679"/>
    </source>
</evidence>
<dbReference type="Proteomes" id="UP001578633">
    <property type="component" value="Chromosome 1"/>
</dbReference>
<gene>
    <name evidence="11" type="ORF">ACET3X_000518</name>
</gene>